<dbReference type="EMBL" id="JBHSXS010000011">
    <property type="protein sequence ID" value="MFC6882173.1"/>
    <property type="molecule type" value="Genomic_DNA"/>
</dbReference>
<dbReference type="CDD" id="cd17643">
    <property type="entry name" value="A_NRPS_Cytc1-like"/>
    <property type="match status" value="1"/>
</dbReference>
<dbReference type="CDD" id="cd19540">
    <property type="entry name" value="LCL_NRPS-like"/>
    <property type="match status" value="3"/>
</dbReference>
<evidence type="ECO:0000313" key="7">
    <source>
        <dbReference type="EMBL" id="MFC6882173.1"/>
    </source>
</evidence>
<dbReference type="InterPro" id="IPR010060">
    <property type="entry name" value="NRPS_synth"/>
</dbReference>
<dbReference type="Pfam" id="PF13193">
    <property type="entry name" value="AMP-binding_C"/>
    <property type="match status" value="4"/>
</dbReference>
<dbReference type="PANTHER" id="PTHR45527:SF1">
    <property type="entry name" value="FATTY ACID SYNTHASE"/>
    <property type="match status" value="1"/>
</dbReference>
<dbReference type="Proteomes" id="UP001596380">
    <property type="component" value="Unassembled WGS sequence"/>
</dbReference>
<dbReference type="CDD" id="cd05930">
    <property type="entry name" value="A_NRPS"/>
    <property type="match status" value="2"/>
</dbReference>
<dbReference type="PROSITE" id="PS00455">
    <property type="entry name" value="AMP_BINDING"/>
    <property type="match status" value="3"/>
</dbReference>
<dbReference type="InterPro" id="IPR045851">
    <property type="entry name" value="AMP-bd_C_sf"/>
</dbReference>
<comment type="cofactor">
    <cofactor evidence="1">
        <name>pantetheine 4'-phosphate</name>
        <dbReference type="ChEBI" id="CHEBI:47942"/>
    </cofactor>
</comment>
<keyword evidence="8" id="KW-1185">Reference proteome</keyword>
<gene>
    <name evidence="7" type="ORF">ACFQKB_20640</name>
</gene>
<evidence type="ECO:0000256" key="4">
    <source>
        <dbReference type="ARBA" id="ARBA00022737"/>
    </source>
</evidence>
<dbReference type="InterPro" id="IPR042099">
    <property type="entry name" value="ANL_N_sf"/>
</dbReference>
<reference evidence="8" key="1">
    <citation type="journal article" date="2019" name="Int. J. Syst. Evol. Microbiol.">
        <title>The Global Catalogue of Microorganisms (GCM) 10K type strain sequencing project: providing services to taxonomists for standard genome sequencing and annotation.</title>
        <authorList>
            <consortium name="The Broad Institute Genomics Platform"/>
            <consortium name="The Broad Institute Genome Sequencing Center for Infectious Disease"/>
            <person name="Wu L."/>
            <person name="Ma J."/>
        </authorList>
    </citation>
    <scope>NUCLEOTIDE SEQUENCE [LARGE SCALE GENOMIC DNA]</scope>
    <source>
        <strain evidence="8">JCM 3369</strain>
    </source>
</reference>
<comment type="caution">
    <text evidence="7">The sequence shown here is derived from an EMBL/GenBank/DDBJ whole genome shotgun (WGS) entry which is preliminary data.</text>
</comment>
<dbReference type="InterPro" id="IPR009081">
    <property type="entry name" value="PP-bd_ACP"/>
</dbReference>
<feature type="domain" description="Carrier" evidence="6">
    <location>
        <begin position="2019"/>
        <end position="2094"/>
    </location>
</feature>
<dbReference type="InterPro" id="IPR001242">
    <property type="entry name" value="Condensation_dom"/>
</dbReference>
<organism evidence="7 8">
    <name type="scientific">Actinomadura yumaensis</name>
    <dbReference type="NCBI Taxonomy" id="111807"/>
    <lineage>
        <taxon>Bacteria</taxon>
        <taxon>Bacillati</taxon>
        <taxon>Actinomycetota</taxon>
        <taxon>Actinomycetes</taxon>
        <taxon>Streptosporangiales</taxon>
        <taxon>Thermomonosporaceae</taxon>
        <taxon>Actinomadura</taxon>
    </lineage>
</organism>
<dbReference type="Gene3D" id="3.40.50.12780">
    <property type="entry name" value="N-terminal domain of ligase-like"/>
    <property type="match status" value="1"/>
</dbReference>
<dbReference type="Pfam" id="PF00501">
    <property type="entry name" value="AMP-binding"/>
    <property type="match status" value="3"/>
</dbReference>
<dbReference type="InterPro" id="IPR006162">
    <property type="entry name" value="Ppantetheine_attach_site"/>
</dbReference>
<dbReference type="InterPro" id="IPR025110">
    <property type="entry name" value="AMP-bd_C"/>
</dbReference>
<evidence type="ECO:0000256" key="1">
    <source>
        <dbReference type="ARBA" id="ARBA00001957"/>
    </source>
</evidence>
<dbReference type="NCBIfam" id="NF003417">
    <property type="entry name" value="PRK04813.1"/>
    <property type="match status" value="4"/>
</dbReference>
<proteinExistence type="predicted"/>
<evidence type="ECO:0000256" key="5">
    <source>
        <dbReference type="ARBA" id="ARBA00023194"/>
    </source>
</evidence>
<evidence type="ECO:0000313" key="8">
    <source>
        <dbReference type="Proteomes" id="UP001596380"/>
    </source>
</evidence>
<accession>A0ABW2CN73</accession>
<keyword evidence="3" id="KW-0597">Phosphoprotein</keyword>
<dbReference type="SUPFAM" id="SSF47336">
    <property type="entry name" value="ACP-like"/>
    <property type="match status" value="4"/>
</dbReference>
<dbReference type="Pfam" id="PF00668">
    <property type="entry name" value="Condensation"/>
    <property type="match status" value="5"/>
</dbReference>
<feature type="domain" description="Carrier" evidence="6">
    <location>
        <begin position="961"/>
        <end position="1036"/>
    </location>
</feature>
<dbReference type="InterPro" id="IPR000873">
    <property type="entry name" value="AMP-dep_synth/lig_dom"/>
</dbReference>
<keyword evidence="4" id="KW-0677">Repeat</keyword>
<dbReference type="PANTHER" id="PTHR45527">
    <property type="entry name" value="NONRIBOSOMAL PEPTIDE SYNTHETASE"/>
    <property type="match status" value="1"/>
</dbReference>
<dbReference type="Gene3D" id="3.40.50.980">
    <property type="match status" value="4"/>
</dbReference>
<dbReference type="Pfam" id="PF00550">
    <property type="entry name" value="PP-binding"/>
    <property type="match status" value="4"/>
</dbReference>
<evidence type="ECO:0000256" key="2">
    <source>
        <dbReference type="ARBA" id="ARBA00022450"/>
    </source>
</evidence>
<name>A0ABW2CN73_9ACTN</name>
<dbReference type="SUPFAM" id="SSF56801">
    <property type="entry name" value="Acetyl-CoA synthetase-like"/>
    <property type="match status" value="4"/>
</dbReference>
<dbReference type="InterPro" id="IPR036736">
    <property type="entry name" value="ACP-like_sf"/>
</dbReference>
<keyword evidence="2" id="KW-0596">Phosphopantetheine</keyword>
<sequence length="4276" mass="457794">MSSSEYVPLSAAQRSVWYAQQLAPRTPIHIAQYIEIEGPVDHALFDRVARIAAHEGEAMNVRLTEVDGIPHQVFVPEAAATIPLLDLSAEDDPRAAARAWMRDRMAEPLPLDADPLWVTALLRLAPDLHWWFIRAHHVIQDAYSGSIVSRRAAEIYTTLANGGEYVPAQHGSYRAVLAAEEEYRASEKFERDRAYWTERFADRPVAVSLAEEMAAPTADYLSRITVIPPDQTADLAVGARRLRTATQGLAIAATAAYVARMTGTDDVILGLAVSGRTSQLALETPAMLATILPLRVSVRPDMTVEQLVRTATRASARALRHQRYRREDLLRDLRLLGERRRLYGPVINIMAFDYRLDFAGLPARMHAITTGPIDDLSINIYDNFDGNGMRIDFEAHPDLYAEDEVAAHQERYVRFLRTLGEVDPATPLRDVELLDDAERALVLHGWNDTSAPVEPAVAPELVEAQAARTPDAPAVVHDGTALTYAELNARANRLARLLIGRGVGPEDFVALALPRSADLVVAALAVLKAGAAYQPIDLAYPADRIAFMLEDAAPKCVITTGDADLPGDTPRVELDALDLRGGVPSDSGTDVTDVTDAERMRPLRPENAAYVIYTSGSTGRPKGVVVSHANVVDFCAWAKGDFGPDRLARVLFSTSLNFDVSVFEWLAPLTVGGQVEVVRDLLEVAERGGWEGTLVSGVPSAMSALLATGSADLRAGDVVLAGEALPAQLVRDLRDRLPGARIANIYGPTEATVYVTAWYDDGNTGGHAPIGAPLANTRAYVLDAALKPVPAGVPGELYLAGSGLARGYLHRSGLSAERFVACPYGAPGERMYRTGDLVRWNADGQIEYLGRLDHQVKVRGFRIELGEIETALARHPAVAQSVVIAREDAAGDTALVAYAVPAPGRTADPAELKAFAARALPEYMVPTAVVPLDAMPLNPNGKLDRAALPAPDFSAAVTDRAPRDAREEALCGIFADVLGVERVGIDDDFFALGGDSLKATRVVSRARAALDVELPVRALFEAPNVAALAALVAGDGGDAGAARPALVPAERPDPLPVSYAQRRLWFLNDLEGPSATYNIPIPLRLTGRLDLAAVRAAMRDVLARHEPLRTVFTEIGGEPYQRILPPDEAGAEPELVAVEPDGLAAAVLAAATRGFDLTAEPPIRATVFRLGPDDHLLLLVLHHIAGDGWSMEPLARDVITAYAARAEGRAPEREPLPVQYADYALWQRAVFGDEDDPDSLIARQVAYWKDALAGLPQELELPADRPRPPRASYRGAQAPFTLPADLHAALAGLARDHQASLFMVLQAALATVFTRLGAGTDIPIGSPIAGRTDEALDDLVGVFVNTLVLRTDTSGDPTFAELLARVRETDLAAYAHQDVPFERLVEVLNPQRSMARHPLFQAMISVQSNPAARVELPGLTVAVEPVDPGVSRFDLCLLVEETEDADGAPAGIDCRLEYALDLFDEGTARLVAERLHRLLAQVAADPSLRLGEIELLGPAERHLVLTGWNDTAVPAPRDAAVPGLVEAQAARTPDATAVVSGDVWLTYRELNARANRLARLLIGRGVGPEDFVALALPRSADLVVAALAVLKAGAAYQPIDLAYPADRIAFMLDDASPACVLTTTDAVLPGGTPRVELDVLDLRGVSGTDVTDAERVRPLRSESAAYVIYTSGSTGRPKGVVVSHANVVDFCAWAKGDFGPDRLARVLFSTSLNFDVSVFEWLAPLTVGGQVEVVRDLLEVAERGGWEGTLVSGVPSAMSALIARGGLKLSAADVVLAGEALPPHLVQDLRALLPDARIANIYGPTEATVYVTAWYDDGGADGFAPIGRPLANTRAYVLDAGLRPVPPGVAGELYIAGSGLARGYLHRSGLTAERFVACPYGAPGERMYRTGDLVRWNADGQIEYLGRLDHQVKVRGFRIELGEIETALARHPAVAQSVVIAREDAAGDTALVAYAVPAAGDASALDPAALKLFAARTLPEYMVPPVIVPLDAMPLNPNGKLDRAALPAPDLATAATGRAARDAREEILCGIVAEVLGLPRAGIDDDFFDLGGDSLKATRVVARARAALGVELPVRALFETPTVAGLAARLAAPGEDGAPRPVLRPVPRPDPLPVSYAQERLWFLNQLEGRTATYNMPIPLRLTGPLDYDAMRAALRDVVARHESLRTVFGDADGEPHQIVLDPGDAGVPLSVADAPDDDLRGVLFTAATRGFDLTREPPVRAHLYRLGRDAEGRDEHLLLLVLHHIAGDGWSMAPLARDVITAYLARRGGEAPGWAPLPVQYADYALWQRDLLGSEDDPDSPAARQLAYWKDALAGLPDQIALPADRPRPDRASYRGGQVAFEIPEELHEGLAELARDHHVSVFMVLQAALAALLTRLGAGTDVPIGSPIAGRTDEALDDLVGVFVNTLVLRTDTSGDPAFAELLTRVREADLAAYAHQDVPFERLVEVLNPVRSLARHPLFQVMLTLQNNPEAAVELPGLSVAVEPVDAGVAKFDLEFMLERRRDGADGLAGTLEYALDLFDRGTAERLAAWYGRVLEAVVESAASVTVSGLDLPGADAVRPAPLVPAAPTAPAVSADAGEEPGVKRLVAYVVAAPGESVDPEALRAHVRANLPESMVPAAIVVVDEMPLTPNGKVDTKALPKPDLAAPAPAAAHRAPRDAREEAVAAVFAELTGAERVGIDDDFFELGGNSLIAMRVVSRVRRALDVELPVRALFEAPTVARLAALLGASGGDAARPALEARERPAAVPLSYAQQRLWFLNRFEGPSATYNMPTALRIRGPLDYDALRAAVGDLVARHETLRTVLPDVGGVPRQVVLDPAAARPELEIADTTAAELPGRLGTAAGYAFDISAEPPLRAHLFRIAPDEHVALLLMHHVGGDGWSMAPLARDLITAYAARANGDAPAWTPLPVQYTDYTLWQRDLLGDEDDPDSLAARQIAYWKDALAGLPEELPLPADRPRPAEASHRGGTARFTLSSDVRAALQRACRETGASPFMVAQAAFAALLTRLGAGTDVPIGSPIAGRTDEALDDLVGMFVNMLVFRTDTSGDPTFRELVARVKETDLGAYANQDVPFERLVEVLNPPRHLGRHPLFQVGLTFQNNPEAKLEMPGFSAELEPLHAGASRFDLLMILTEREDGLDGELEYALDLYDPATARLLAARFERTLTALLADLDTRIGTVDILDPAERATLLDTWASGTSSVASAVPVERTSIPALFEAQAALRPDAVAVSFEGSSLSYGELNARSNRLARHLVAQGVGPEQFVALKLPRSADLVVAILGVLKAGGAYVPMDPDYPADRLAYMVEDAARLLTLTSADAPDDYPDTDLGVAVSPDSPAYVIYTSGSTGRPKGVVVPHQNVVRLLSATEGWFSFGPDDVWTLFHSFAFDFSVWELWGSLLSGGRLVVVPFLTSRSPEDFLGLLEVERVTVLNQTPSAFYQLMAADRGRGGADLALRVVVFGGEALELGRLGDWYERHADDAPVLVNMYGITETTVHVSYLALDRVAAAMASGSVIGTAIPDLRTYVLDDYLQPVPPGVVGELYVAGAGLARGYLNRPALSAERFVADPFGEPGTRMYRTGDLARWSPDGNLEYLGRSDQQVQLRGFRIELGEVESALSRHAAVADIAVVVRDERLIAYVVPAENQEIDGQALRKFVGRGLPDYMVPAVVVPLDALPLTVNGKLDRKALPEPDLSVSVSSREPRTEQEEILAGLFAEVLGLERVGVDDGFFDLGGDSIIAIQLVSRARQSGLVVSPREVFQHQTVQELAAIARPSGEGEEIEVEAPGSGVGPVPVTPIVAWLRERVGGDAGLVRGFHQGMVLRTPAGLGAERLADALQTVLDHHDVLRLRLDVDGDAWQPVVRPAGTVRAADLVTRVDAEGLDADKLAAVVHEQAAAARDRLDPVAGTTAQLVWFDAGPAQGRLLVMLHHLVVDGVTWRIVLPDLVTAWAGGELQPVPTSFRRWAQKLRAAAEPAGAEEELEAWLDIVDGPDRRLASRALDPRVDIAARARTISLDLPADVTGPLLSDVPAAFHGGANDVLLAGLALAVAQWRRHRGGRGTDVLVDLEGHGRGDAVPGTDVSRTAGWFTSIHPVRIDAGQADWAQVRDGGPAAGAAVKKVKEQLRQVPSDGARYGLLRYFDDAAAEELSALPSAQIAFNYLGRVASGGGDADWDLAPEELPSGEDPRMPMAHVLEINAVTRDLPGGPELSAAWTWPDGTLGDDDVRELAEAWFTALRGLVAHVASGAGDGGFTPSDLLVDLDQGEIDTLQNAWRNGQ</sequence>
<dbReference type="SUPFAM" id="SSF52777">
    <property type="entry name" value="CoA-dependent acyltransferases"/>
    <property type="match status" value="10"/>
</dbReference>
<evidence type="ECO:0000259" key="6">
    <source>
        <dbReference type="PROSITE" id="PS50075"/>
    </source>
</evidence>
<dbReference type="InterPro" id="IPR010071">
    <property type="entry name" value="AA_adenyl_dom"/>
</dbReference>
<dbReference type="InterPro" id="IPR020806">
    <property type="entry name" value="PKS_PP-bd"/>
</dbReference>
<dbReference type="NCBIfam" id="TIGR01720">
    <property type="entry name" value="NRPS-para261"/>
    <property type="match status" value="1"/>
</dbReference>
<protein>
    <submittedName>
        <fullName evidence="7">Non-ribosomal peptide synthetase</fullName>
    </submittedName>
</protein>
<dbReference type="Gene3D" id="2.30.38.10">
    <property type="entry name" value="Luciferase, Domain 3"/>
    <property type="match status" value="2"/>
</dbReference>
<dbReference type="InterPro" id="IPR020845">
    <property type="entry name" value="AMP-binding_CS"/>
</dbReference>
<dbReference type="NCBIfam" id="TIGR01733">
    <property type="entry name" value="AA-adenyl-dom"/>
    <property type="match status" value="3"/>
</dbReference>
<dbReference type="Gene3D" id="1.10.1200.10">
    <property type="entry name" value="ACP-like"/>
    <property type="match status" value="4"/>
</dbReference>
<dbReference type="InterPro" id="IPR023213">
    <property type="entry name" value="CAT-like_dom_sf"/>
</dbReference>
<feature type="domain" description="Carrier" evidence="6">
    <location>
        <begin position="2658"/>
        <end position="2733"/>
    </location>
</feature>
<dbReference type="Gene3D" id="3.30.559.30">
    <property type="entry name" value="Nonribosomal peptide synthetase, condensation domain"/>
    <property type="match status" value="5"/>
</dbReference>
<dbReference type="RefSeq" id="WP_160825006.1">
    <property type="nucleotide sequence ID" value="NZ_JBHSXS010000011.1"/>
</dbReference>
<feature type="domain" description="Carrier" evidence="6">
    <location>
        <begin position="3701"/>
        <end position="3775"/>
    </location>
</feature>
<dbReference type="SMART" id="SM00823">
    <property type="entry name" value="PKS_PP"/>
    <property type="match status" value="4"/>
</dbReference>
<keyword evidence="5" id="KW-0045">Antibiotic biosynthesis</keyword>
<dbReference type="PROSITE" id="PS00012">
    <property type="entry name" value="PHOSPHOPANTETHEINE"/>
    <property type="match status" value="4"/>
</dbReference>
<dbReference type="Gene3D" id="3.30.559.10">
    <property type="entry name" value="Chloramphenicol acetyltransferase-like domain"/>
    <property type="match status" value="5"/>
</dbReference>
<evidence type="ECO:0000256" key="3">
    <source>
        <dbReference type="ARBA" id="ARBA00022553"/>
    </source>
</evidence>
<dbReference type="PROSITE" id="PS50075">
    <property type="entry name" value="CARRIER"/>
    <property type="match status" value="4"/>
</dbReference>
<dbReference type="Gene3D" id="3.30.300.30">
    <property type="match status" value="4"/>
</dbReference>